<dbReference type="PANTHER" id="PTHR43434:SF20">
    <property type="entry name" value="5'-NUCLEOTIDASE"/>
    <property type="match status" value="1"/>
</dbReference>
<dbReference type="FunFam" id="3.40.50.1000:FF:000022">
    <property type="entry name" value="Phosphoglycolate phosphatase"/>
    <property type="match status" value="1"/>
</dbReference>
<dbReference type="Gene3D" id="1.10.150.240">
    <property type="entry name" value="Putative phosphatase, domain 2"/>
    <property type="match status" value="1"/>
</dbReference>
<dbReference type="InterPro" id="IPR036412">
    <property type="entry name" value="HAD-like_sf"/>
</dbReference>
<dbReference type="GO" id="GO:0004713">
    <property type="term" value="F:protein tyrosine kinase activity"/>
    <property type="evidence" value="ECO:0007669"/>
    <property type="project" value="TreeGrafter"/>
</dbReference>
<accession>A0AAE3FIP6</accession>
<dbReference type="Gene3D" id="3.40.50.1000">
    <property type="entry name" value="HAD superfamily/HAD-like"/>
    <property type="match status" value="1"/>
</dbReference>
<protein>
    <submittedName>
        <fullName evidence="1">HAD family hydrolase</fullName>
    </submittedName>
</protein>
<dbReference type="InterPro" id="IPR041492">
    <property type="entry name" value="HAD_2"/>
</dbReference>
<keyword evidence="1" id="KW-0378">Hydrolase</keyword>
<dbReference type="InterPro" id="IPR023214">
    <property type="entry name" value="HAD_sf"/>
</dbReference>
<dbReference type="SFLD" id="SFLDG01129">
    <property type="entry name" value="C1.5:_HAD__Beta-PGM__Phosphata"/>
    <property type="match status" value="1"/>
</dbReference>
<dbReference type="AlphaFoldDB" id="A0AAE3FIP6"/>
<dbReference type="Pfam" id="PF13419">
    <property type="entry name" value="HAD_2"/>
    <property type="match status" value="1"/>
</dbReference>
<name>A0AAE3FIP6_9BACT</name>
<evidence type="ECO:0000313" key="2">
    <source>
        <dbReference type="Proteomes" id="UP001139365"/>
    </source>
</evidence>
<dbReference type="SFLD" id="SFLDG01135">
    <property type="entry name" value="C1.5.6:_HAD__Beta-PGM__Phospha"/>
    <property type="match status" value="1"/>
</dbReference>
<dbReference type="InterPro" id="IPR023198">
    <property type="entry name" value="PGP-like_dom2"/>
</dbReference>
<dbReference type="PANTHER" id="PTHR43434">
    <property type="entry name" value="PHOSPHOGLYCOLATE PHOSPHATASE"/>
    <property type="match status" value="1"/>
</dbReference>
<evidence type="ECO:0000313" key="1">
    <source>
        <dbReference type="EMBL" id="MCI5755228.1"/>
    </source>
</evidence>
<dbReference type="Proteomes" id="UP001139365">
    <property type="component" value="Unassembled WGS sequence"/>
</dbReference>
<dbReference type="CDD" id="cd04302">
    <property type="entry name" value="HAD_5NT"/>
    <property type="match status" value="1"/>
</dbReference>
<gene>
    <name evidence="1" type="ORF">MR241_02905</name>
</gene>
<dbReference type="SFLD" id="SFLDS00003">
    <property type="entry name" value="Haloacid_Dehalogenase"/>
    <property type="match status" value="1"/>
</dbReference>
<proteinExistence type="predicted"/>
<reference evidence="1 2" key="1">
    <citation type="submission" date="2022-03" db="EMBL/GenBank/DDBJ databases">
        <title>Metagenome-assembled genomes from swine fecal metagenomes.</title>
        <authorList>
            <person name="Holman D.B."/>
            <person name="Kommadath A."/>
        </authorList>
    </citation>
    <scope>NUCLEOTIDE SEQUENCE [LARGE SCALE GENOMIC DNA]</scope>
    <source>
        <strain evidence="1">SUG147</strain>
    </source>
</reference>
<organism evidence="1 2">
    <name type="scientific">Candidatus Colimorpha enterica</name>
    <dbReference type="NCBI Taxonomy" id="3083063"/>
    <lineage>
        <taxon>Bacteria</taxon>
        <taxon>Pseudomonadati</taxon>
        <taxon>Bacteroidota</taxon>
        <taxon>Bacteroidia</taxon>
        <taxon>Bacteroidales</taxon>
        <taxon>Candidatus Colimorpha</taxon>
    </lineage>
</organism>
<dbReference type="GO" id="GO:0005829">
    <property type="term" value="C:cytosol"/>
    <property type="evidence" value="ECO:0007669"/>
    <property type="project" value="TreeGrafter"/>
</dbReference>
<dbReference type="EMBL" id="JALEMU010000047">
    <property type="protein sequence ID" value="MCI5755228.1"/>
    <property type="molecule type" value="Genomic_DNA"/>
</dbReference>
<dbReference type="InterPro" id="IPR050155">
    <property type="entry name" value="HAD-like_hydrolase_sf"/>
</dbReference>
<comment type="caution">
    <text evidence="1">The sequence shown here is derived from an EMBL/GenBank/DDBJ whole genome shotgun (WGS) entry which is preliminary data.</text>
</comment>
<dbReference type="SUPFAM" id="SSF56784">
    <property type="entry name" value="HAD-like"/>
    <property type="match status" value="1"/>
</dbReference>
<sequence>MTKDYILFDLDGTLTDPEEGITNSVAYALGRFGIPVENRKSLDVFIGPPLDDSFMEYYGFDREKALRAISVFREYFRDRGIFENVVYPGIPEMLDGLKKTGKTLILATSKPEVFAVRILDRFGLSQYFTVVTGSLLDNTRTDKHEVIEAALEKAGVTDRTRAVMVGDREHDIIGAKKSSLTSVGVTYGYGSREELEKAGADIIAENADDLLTLLLGL</sequence>
<dbReference type="GO" id="GO:0016787">
    <property type="term" value="F:hydrolase activity"/>
    <property type="evidence" value="ECO:0007669"/>
    <property type="project" value="UniProtKB-KW"/>
</dbReference>